<dbReference type="AlphaFoldDB" id="A0A2N9QRP9"/>
<protein>
    <submittedName>
        <fullName evidence="1">Erythromycin esterase homolog</fullName>
    </submittedName>
</protein>
<evidence type="ECO:0000313" key="1">
    <source>
        <dbReference type="EMBL" id="SNR69345.1"/>
    </source>
</evidence>
<dbReference type="InterPro" id="IPR007815">
    <property type="entry name" value="Emycin_Estase"/>
</dbReference>
<gene>
    <name evidence="1" type="ORF">SAMN06265364_1052</name>
</gene>
<organism evidence="1 2">
    <name type="scientific">Prevotella jejuni</name>
    <dbReference type="NCBI Taxonomy" id="1177574"/>
    <lineage>
        <taxon>Bacteria</taxon>
        <taxon>Pseudomonadati</taxon>
        <taxon>Bacteroidota</taxon>
        <taxon>Bacteroidia</taxon>
        <taxon>Bacteroidales</taxon>
        <taxon>Prevotellaceae</taxon>
        <taxon>Prevotella</taxon>
    </lineage>
</organism>
<dbReference type="CDD" id="cd14728">
    <property type="entry name" value="Ere-like"/>
    <property type="match status" value="1"/>
</dbReference>
<proteinExistence type="predicted"/>
<dbReference type="Gene3D" id="1.20.1440.30">
    <property type="entry name" value="Biosynthetic Protein domain"/>
    <property type="match status" value="1"/>
</dbReference>
<dbReference type="Gene3D" id="3.40.1660.10">
    <property type="entry name" value="EreA-like (biosynthetic domain)"/>
    <property type="match status" value="1"/>
</dbReference>
<dbReference type="InterPro" id="IPR052036">
    <property type="entry name" value="Hydrolase/PRTase-associated"/>
</dbReference>
<dbReference type="EMBL" id="FZNZ01000005">
    <property type="protein sequence ID" value="SNR69345.1"/>
    <property type="molecule type" value="Genomic_DNA"/>
</dbReference>
<reference evidence="1 2" key="1">
    <citation type="submission" date="2017-06" db="EMBL/GenBank/DDBJ databases">
        <authorList>
            <person name="Varghese N."/>
            <person name="Submissions S."/>
        </authorList>
    </citation>
    <scope>NUCLEOTIDE SEQUENCE [LARGE SCALE GENOMIC DNA]</scope>
    <source>
        <strain evidence="1 2">DSM 26989</strain>
    </source>
</reference>
<dbReference type="OrthoDB" id="9810066at2"/>
<keyword evidence="2" id="KW-1185">Reference proteome</keyword>
<dbReference type="GeneID" id="94030445"/>
<sequence>MNIRNITLKDKLLVILILISTAIPCIAQSGKQNYTRAYDLDFKMLPDSLRPYRWIENGAYALYTIPWGVKGPMRTLYARRYIKEIPIVDRLRTEFSHRILLPHDNLKEGVVGLECKGSGLKRVVLTLQAIDEEEKVVATGSFICKPDSVLKTYSTHINLTNASSLNIGINVLGEERKDAYIAFSKLEVTLDNKPIDDYPVRTLAPLRVEGGLNLIREDSNHCFDLAQIDGLRDKRIIGLGESLHGNSDVKSFVTRLIEASVKRHDCRLVLMEFPLGKSLFFNRYIQDDSFTMDSSLIPHPTVSALLNVLRTYNRGRADSDKVRLFGIDYTHQKTISMSSTLHLFDFIAALNKEQHIPEADRLAVMIMKDKLADAVNYLDKHRAEIAKLLSDDEMACFDFILKLNVQHQQTPSFERYAQRDSTMALCAKFLIDRCAKDKREKVFIYSHATHVNPVSTYPAVPCLPMGSYLREAYGDDYCPLLLVTEGGDAIATDITFGMKDAAINKAPANSLEYCLNASTDASVYLPMTPAFNRLIPTRFKGAYHVLQEFFPINVYQRFRGVFFVKHDEKNNVHIHQTSLEDGSKLAITNMKQRKQLLKEMEDRLKNVDNK</sequence>
<dbReference type="Gene3D" id="3.30.1870.10">
    <property type="entry name" value="EreA-like, domain 2"/>
    <property type="match status" value="1"/>
</dbReference>
<evidence type="ECO:0000313" key="2">
    <source>
        <dbReference type="Proteomes" id="UP000198427"/>
    </source>
</evidence>
<dbReference type="GO" id="GO:0046677">
    <property type="term" value="P:response to antibiotic"/>
    <property type="evidence" value="ECO:0007669"/>
    <property type="project" value="InterPro"/>
</dbReference>
<dbReference type="PANTHER" id="PTHR31299">
    <property type="entry name" value="ESTERASE, PUTATIVE (AFU_ORTHOLOGUE AFUA_1G05850)-RELATED"/>
    <property type="match status" value="1"/>
</dbReference>
<comment type="caution">
    <text evidence="1">The sequence shown here is derived from an EMBL/GenBank/DDBJ whole genome shotgun (WGS) entry which is preliminary data.</text>
</comment>
<name>A0A2N9QRP9_9BACT</name>
<dbReference type="KEGG" id="pje:CRM71_14085"/>
<dbReference type="SUPFAM" id="SSF159501">
    <property type="entry name" value="EreA/ChaN-like"/>
    <property type="match status" value="1"/>
</dbReference>
<dbReference type="PANTHER" id="PTHR31299:SF0">
    <property type="entry name" value="ESTERASE, PUTATIVE (AFU_ORTHOLOGUE AFUA_1G05850)-RELATED"/>
    <property type="match status" value="1"/>
</dbReference>
<accession>A0A2N9QRP9</accession>
<dbReference type="Pfam" id="PF05139">
    <property type="entry name" value="Erythro_esteras"/>
    <property type="match status" value="1"/>
</dbReference>
<dbReference type="Proteomes" id="UP000198427">
    <property type="component" value="Unassembled WGS sequence"/>
</dbReference>
<dbReference type="RefSeq" id="WP_089365572.1">
    <property type="nucleotide sequence ID" value="NZ_CP023864.1"/>
</dbReference>